<dbReference type="InterPro" id="IPR001867">
    <property type="entry name" value="OmpR/PhoB-type_DNA-bd"/>
</dbReference>
<keyword evidence="1 4" id="KW-0597">Phosphoprotein</keyword>
<evidence type="ECO:0000313" key="9">
    <source>
        <dbReference type="Proteomes" id="UP001178354"/>
    </source>
</evidence>
<evidence type="ECO:0000256" key="3">
    <source>
        <dbReference type="ARBA" id="ARBA00023125"/>
    </source>
</evidence>
<evidence type="ECO:0000259" key="7">
    <source>
        <dbReference type="PROSITE" id="PS51755"/>
    </source>
</evidence>
<feature type="DNA-binding region" description="OmpR/PhoB-type" evidence="5">
    <location>
        <begin position="140"/>
        <end position="239"/>
    </location>
</feature>
<dbReference type="EMBL" id="JAUUUU010000004">
    <property type="protein sequence ID" value="MDP1521105.1"/>
    <property type="molecule type" value="Genomic_DNA"/>
</dbReference>
<evidence type="ECO:0000259" key="6">
    <source>
        <dbReference type="PROSITE" id="PS50110"/>
    </source>
</evidence>
<proteinExistence type="predicted"/>
<dbReference type="SMART" id="SM00862">
    <property type="entry name" value="Trans_reg_C"/>
    <property type="match status" value="1"/>
</dbReference>
<dbReference type="InterPro" id="IPR001789">
    <property type="entry name" value="Sig_transdc_resp-reg_receiver"/>
</dbReference>
<protein>
    <submittedName>
        <fullName evidence="8">Response regulator transcription factor</fullName>
    </submittedName>
</protein>
<dbReference type="Gene3D" id="1.10.10.10">
    <property type="entry name" value="Winged helix-like DNA-binding domain superfamily/Winged helix DNA-binding domain"/>
    <property type="match status" value="1"/>
</dbReference>
<dbReference type="InterPro" id="IPR011006">
    <property type="entry name" value="CheY-like_superfamily"/>
</dbReference>
<dbReference type="SMART" id="SM00448">
    <property type="entry name" value="REC"/>
    <property type="match status" value="1"/>
</dbReference>
<gene>
    <name evidence="8" type="ORF">Q8A57_09005</name>
</gene>
<dbReference type="GO" id="GO:0000976">
    <property type="term" value="F:transcription cis-regulatory region binding"/>
    <property type="evidence" value="ECO:0007669"/>
    <property type="project" value="TreeGrafter"/>
</dbReference>
<dbReference type="PROSITE" id="PS50110">
    <property type="entry name" value="RESPONSE_REGULATORY"/>
    <property type="match status" value="1"/>
</dbReference>
<dbReference type="GO" id="GO:0005829">
    <property type="term" value="C:cytosol"/>
    <property type="evidence" value="ECO:0007669"/>
    <property type="project" value="TreeGrafter"/>
</dbReference>
<reference evidence="8" key="2">
    <citation type="submission" date="2023-08" db="EMBL/GenBank/DDBJ databases">
        <authorList>
            <person name="Luo J."/>
        </authorList>
    </citation>
    <scope>NUCLEOTIDE SEQUENCE</scope>
    <source>
        <strain evidence="8">DSM 25064</strain>
    </source>
</reference>
<dbReference type="RefSeq" id="WP_305170768.1">
    <property type="nucleotide sequence ID" value="NZ_JAUUUU010000004.1"/>
</dbReference>
<dbReference type="Proteomes" id="UP001178354">
    <property type="component" value="Unassembled WGS sequence"/>
</dbReference>
<keyword evidence="9" id="KW-1185">Reference proteome</keyword>
<name>A0AAW8B7Y7_9GAMM</name>
<accession>A0AAW8B7Y7</accession>
<evidence type="ECO:0000313" key="8">
    <source>
        <dbReference type="EMBL" id="MDP1521105.1"/>
    </source>
</evidence>
<dbReference type="PANTHER" id="PTHR48111">
    <property type="entry name" value="REGULATOR OF RPOS"/>
    <property type="match status" value="1"/>
</dbReference>
<dbReference type="InterPro" id="IPR036388">
    <property type="entry name" value="WH-like_DNA-bd_sf"/>
</dbReference>
<organism evidence="8 9">
    <name type="scientific">Porticoccus litoralis</name>
    <dbReference type="NCBI Taxonomy" id="434086"/>
    <lineage>
        <taxon>Bacteria</taxon>
        <taxon>Pseudomonadati</taxon>
        <taxon>Pseudomonadota</taxon>
        <taxon>Gammaproteobacteria</taxon>
        <taxon>Cellvibrionales</taxon>
        <taxon>Porticoccaceae</taxon>
        <taxon>Porticoccus</taxon>
    </lineage>
</organism>
<sequence>MPGKEKHLERPRVCVVEDDDSLQRVYRQLIEHAGYDYQGVYSLDEARQELTGNTFDLIILDWTLPDGSGDSLIKQCREQLRLNVPIIIVTGLDEDANIANALLMGADDYIVKPFQKQVFMARCSAVLRRTSLLYAEMQHEPQNDYSPYRFDETNQQAYFLDQPISLTLKEYQLALQLFSHNGSLFCRKALLESVWGVANDIDTRTVDAHIGKLRRKMQLIPEHGWQITTVHGFGYRLERVNAKGMSI</sequence>
<keyword evidence="3 5" id="KW-0238">DNA-binding</keyword>
<dbReference type="GO" id="GO:0032993">
    <property type="term" value="C:protein-DNA complex"/>
    <property type="evidence" value="ECO:0007669"/>
    <property type="project" value="TreeGrafter"/>
</dbReference>
<dbReference type="PROSITE" id="PS51755">
    <property type="entry name" value="OMPR_PHOB"/>
    <property type="match status" value="1"/>
</dbReference>
<dbReference type="CDD" id="cd17574">
    <property type="entry name" value="REC_OmpR"/>
    <property type="match status" value="1"/>
</dbReference>
<reference evidence="8" key="1">
    <citation type="journal article" date="2010" name="Int. J. Syst. Evol. Microbiol.">
        <title>Porticoccus litoralis gen. nov., sp. nov., a gammaproteobacterium isolated from the Yellow Sea.</title>
        <authorList>
            <person name="Oh H.M."/>
            <person name="Kim H."/>
            <person name="Kim K.M."/>
            <person name="Min G.S."/>
            <person name="Cho J.C."/>
        </authorList>
    </citation>
    <scope>NUCLEOTIDE SEQUENCE</scope>
    <source>
        <strain evidence="8">DSM 25064</strain>
    </source>
</reference>
<dbReference type="Gene3D" id="3.40.50.2300">
    <property type="match status" value="1"/>
</dbReference>
<dbReference type="AlphaFoldDB" id="A0AAW8B7Y7"/>
<comment type="caution">
    <text evidence="8">The sequence shown here is derived from an EMBL/GenBank/DDBJ whole genome shotgun (WGS) entry which is preliminary data.</text>
</comment>
<dbReference type="InterPro" id="IPR016032">
    <property type="entry name" value="Sig_transdc_resp-reg_C-effctor"/>
</dbReference>
<evidence type="ECO:0000256" key="4">
    <source>
        <dbReference type="PROSITE-ProRule" id="PRU00169"/>
    </source>
</evidence>
<keyword evidence="2" id="KW-0902">Two-component regulatory system</keyword>
<dbReference type="GO" id="GO:0000156">
    <property type="term" value="F:phosphorelay response regulator activity"/>
    <property type="evidence" value="ECO:0007669"/>
    <property type="project" value="TreeGrafter"/>
</dbReference>
<feature type="domain" description="OmpR/PhoB-type" evidence="7">
    <location>
        <begin position="140"/>
        <end position="239"/>
    </location>
</feature>
<dbReference type="GO" id="GO:0006355">
    <property type="term" value="P:regulation of DNA-templated transcription"/>
    <property type="evidence" value="ECO:0007669"/>
    <property type="project" value="InterPro"/>
</dbReference>
<dbReference type="CDD" id="cd00383">
    <property type="entry name" value="trans_reg_C"/>
    <property type="match status" value="1"/>
</dbReference>
<evidence type="ECO:0000256" key="1">
    <source>
        <dbReference type="ARBA" id="ARBA00022553"/>
    </source>
</evidence>
<dbReference type="SUPFAM" id="SSF46894">
    <property type="entry name" value="C-terminal effector domain of the bipartite response regulators"/>
    <property type="match status" value="1"/>
</dbReference>
<feature type="domain" description="Response regulatory" evidence="6">
    <location>
        <begin position="12"/>
        <end position="127"/>
    </location>
</feature>
<dbReference type="Pfam" id="PF00072">
    <property type="entry name" value="Response_reg"/>
    <property type="match status" value="1"/>
</dbReference>
<dbReference type="InterPro" id="IPR039420">
    <property type="entry name" value="WalR-like"/>
</dbReference>
<dbReference type="Pfam" id="PF00486">
    <property type="entry name" value="Trans_reg_C"/>
    <property type="match status" value="1"/>
</dbReference>
<dbReference type="SUPFAM" id="SSF52172">
    <property type="entry name" value="CheY-like"/>
    <property type="match status" value="1"/>
</dbReference>
<feature type="modified residue" description="4-aspartylphosphate" evidence="4">
    <location>
        <position position="61"/>
    </location>
</feature>
<evidence type="ECO:0000256" key="5">
    <source>
        <dbReference type="PROSITE-ProRule" id="PRU01091"/>
    </source>
</evidence>
<evidence type="ECO:0000256" key="2">
    <source>
        <dbReference type="ARBA" id="ARBA00023012"/>
    </source>
</evidence>
<dbReference type="PANTHER" id="PTHR48111:SF40">
    <property type="entry name" value="PHOSPHATE REGULON TRANSCRIPTIONAL REGULATORY PROTEIN PHOB"/>
    <property type="match status" value="1"/>
</dbReference>